<evidence type="ECO:0000256" key="1">
    <source>
        <dbReference type="SAM" id="Phobius"/>
    </source>
</evidence>
<keyword evidence="1" id="KW-1133">Transmembrane helix</keyword>
<dbReference type="RefSeq" id="WP_263541993.1">
    <property type="nucleotide sequence ID" value="NZ_JAOVZO020000018.1"/>
</dbReference>
<dbReference type="EMBL" id="JAOVZO020000018">
    <property type="protein sequence ID" value="MDC8014358.1"/>
    <property type="molecule type" value="Genomic_DNA"/>
</dbReference>
<dbReference type="AlphaFoldDB" id="A0A9X3YP46"/>
<keyword evidence="3" id="KW-1185">Reference proteome</keyword>
<organism evidence="2 3">
    <name type="scientific">Tahibacter soli</name>
    <dbReference type="NCBI Taxonomy" id="2983605"/>
    <lineage>
        <taxon>Bacteria</taxon>
        <taxon>Pseudomonadati</taxon>
        <taxon>Pseudomonadota</taxon>
        <taxon>Gammaproteobacteria</taxon>
        <taxon>Lysobacterales</taxon>
        <taxon>Rhodanobacteraceae</taxon>
        <taxon>Tahibacter</taxon>
    </lineage>
</organism>
<dbReference type="Proteomes" id="UP001139971">
    <property type="component" value="Unassembled WGS sequence"/>
</dbReference>
<keyword evidence="1" id="KW-0472">Membrane</keyword>
<sequence>MRWLWVALAVLAMTVSFLTSSPGVLAVMLAIAGISLFCAVFAFAARRIEQNARPDTALLTPEVLAHIREKAKRERAAATAAAPKAIPRDS</sequence>
<proteinExistence type="predicted"/>
<reference evidence="2" key="1">
    <citation type="submission" date="2023-02" db="EMBL/GenBank/DDBJ databases">
        <title>Tahibacter soli sp. nov. isolated from soil.</title>
        <authorList>
            <person name="Baek J.H."/>
            <person name="Lee J.K."/>
            <person name="Choi D.G."/>
            <person name="Jeon C.O."/>
        </authorList>
    </citation>
    <scope>NUCLEOTIDE SEQUENCE</scope>
    <source>
        <strain evidence="2">BL</strain>
    </source>
</reference>
<keyword evidence="1" id="KW-0812">Transmembrane</keyword>
<evidence type="ECO:0000313" key="2">
    <source>
        <dbReference type="EMBL" id="MDC8014358.1"/>
    </source>
</evidence>
<evidence type="ECO:0000313" key="3">
    <source>
        <dbReference type="Proteomes" id="UP001139971"/>
    </source>
</evidence>
<accession>A0A9X3YP46</accession>
<name>A0A9X3YP46_9GAMM</name>
<gene>
    <name evidence="2" type="ORF">OD750_017565</name>
</gene>
<protein>
    <submittedName>
        <fullName evidence="2">Uncharacterized protein</fullName>
    </submittedName>
</protein>
<feature type="transmembrane region" description="Helical" evidence="1">
    <location>
        <begin position="24"/>
        <end position="45"/>
    </location>
</feature>
<comment type="caution">
    <text evidence="2">The sequence shown here is derived from an EMBL/GenBank/DDBJ whole genome shotgun (WGS) entry which is preliminary data.</text>
</comment>